<dbReference type="PANTHER" id="PTHR46218:SF4">
    <property type="entry name" value="LIM AND SH3 DOMAIN PROTEIN LASP"/>
    <property type="match status" value="1"/>
</dbReference>
<dbReference type="SMART" id="SM00326">
    <property type="entry name" value="SH3"/>
    <property type="match status" value="1"/>
</dbReference>
<protein>
    <submittedName>
        <fullName evidence="2">LIM zinc-binding domain-containing protein</fullName>
    </submittedName>
</protein>
<sequence length="497" mass="54829">MENVCSSCSKAVYSMELLKCMDQAWHRTCFKCQTCGTTLNINNYKAYDKRPYCKVHYPESKAYTFVTDNQEIRRVKQNTAVISSASYTKRRASAISNDISNTVVVNRRFSEIPASQSADARRSRQELQHQSSYQPGSINDFDPEEHNTLSRGLDPNAGRRGSTVFISPASSSRPASEIDSVVEVSPSEPEANNVKAEEVPLPQPAVPEPKPDEVLEAKPEEVPETKSDEVPEAKPDEVPETKSDEVPEAKPEEVPETKSDEVPEAKSEEVPETKSDEVLEAKPEEVPETKSKEVPEAKSEEVPETKSKKVPEAKSEEVPETKSKEVPEAKSDEVPKAKSEEVPETKSEEVPEAKSEVVPEAKSEVVSEAKSEVIPEANSEEVPQAKLEEVLEAKLEEIPEAKPEKVPPSQPAVSEANRSTMPAVAAKPSAKKTRGRCFRAQFAYKAQDSDEVSFDVGDVITNGDPVDSGWMYGIVERTKQYGLLPSNYVIEEASQAF</sequence>
<reference evidence="2" key="1">
    <citation type="submission" date="2016-11" db="UniProtKB">
        <authorList>
            <consortium name="WormBaseParasite"/>
        </authorList>
    </citation>
    <scope>IDENTIFICATION</scope>
</reference>
<dbReference type="STRING" id="282301.A0A1I8IKA8"/>
<dbReference type="Proteomes" id="UP000095280">
    <property type="component" value="Unplaced"/>
</dbReference>
<dbReference type="InterPro" id="IPR001452">
    <property type="entry name" value="SH3_domain"/>
</dbReference>
<dbReference type="SMART" id="SM00132">
    <property type="entry name" value="LIM"/>
    <property type="match status" value="1"/>
</dbReference>
<name>A0A1I8IKA8_9PLAT</name>
<proteinExistence type="predicted"/>
<dbReference type="Pfam" id="PF00412">
    <property type="entry name" value="LIM"/>
    <property type="match status" value="1"/>
</dbReference>
<dbReference type="SUPFAM" id="SSF50044">
    <property type="entry name" value="SH3-domain"/>
    <property type="match status" value="1"/>
</dbReference>
<dbReference type="InterPro" id="IPR036028">
    <property type="entry name" value="SH3-like_dom_sf"/>
</dbReference>
<dbReference type="PANTHER" id="PTHR46218">
    <property type="entry name" value="LASP"/>
    <property type="match status" value="1"/>
</dbReference>
<keyword evidence="1" id="KW-1185">Reference proteome</keyword>
<dbReference type="PROSITE" id="PS50002">
    <property type="entry name" value="SH3"/>
    <property type="match status" value="1"/>
</dbReference>
<dbReference type="GO" id="GO:0051015">
    <property type="term" value="F:actin filament binding"/>
    <property type="evidence" value="ECO:0007669"/>
    <property type="project" value="TreeGrafter"/>
</dbReference>
<dbReference type="AlphaFoldDB" id="A0A1I8IKA8"/>
<accession>A0A1I8IKA8</accession>
<evidence type="ECO:0000313" key="1">
    <source>
        <dbReference type="Proteomes" id="UP000095280"/>
    </source>
</evidence>
<dbReference type="GO" id="GO:0046872">
    <property type="term" value="F:metal ion binding"/>
    <property type="evidence" value="ECO:0007669"/>
    <property type="project" value="UniProtKB-KW"/>
</dbReference>
<evidence type="ECO:0000313" key="2">
    <source>
        <dbReference type="WBParaSite" id="maker-uti_cns_0013424-snap-gene-0.2-mRNA-1"/>
    </source>
</evidence>
<dbReference type="GO" id="GO:0005925">
    <property type="term" value="C:focal adhesion"/>
    <property type="evidence" value="ECO:0007669"/>
    <property type="project" value="TreeGrafter"/>
</dbReference>
<dbReference type="PROSITE" id="PS50023">
    <property type="entry name" value="LIM_DOMAIN_2"/>
    <property type="match status" value="1"/>
</dbReference>
<dbReference type="WBParaSite" id="maker-uti_cns_0013424-snap-gene-0.2-mRNA-1">
    <property type="protein sequence ID" value="maker-uti_cns_0013424-snap-gene-0.2-mRNA-1"/>
    <property type="gene ID" value="maker-uti_cns_0013424-snap-gene-0.2"/>
</dbReference>
<dbReference type="Gene3D" id="2.30.30.40">
    <property type="entry name" value="SH3 Domains"/>
    <property type="match status" value="1"/>
</dbReference>
<organism evidence="1 2">
    <name type="scientific">Macrostomum lignano</name>
    <dbReference type="NCBI Taxonomy" id="282301"/>
    <lineage>
        <taxon>Eukaryota</taxon>
        <taxon>Metazoa</taxon>
        <taxon>Spiralia</taxon>
        <taxon>Lophotrochozoa</taxon>
        <taxon>Platyhelminthes</taxon>
        <taxon>Rhabditophora</taxon>
        <taxon>Macrostomorpha</taxon>
        <taxon>Macrostomida</taxon>
        <taxon>Macrostomidae</taxon>
        <taxon>Macrostomum</taxon>
    </lineage>
</organism>
<dbReference type="Gene3D" id="2.10.110.10">
    <property type="entry name" value="Cysteine Rich Protein"/>
    <property type="match status" value="1"/>
</dbReference>
<dbReference type="InterPro" id="IPR051759">
    <property type="entry name" value="LIM-SH3_domain_protein"/>
</dbReference>
<dbReference type="Pfam" id="PF14604">
    <property type="entry name" value="SH3_9"/>
    <property type="match status" value="1"/>
</dbReference>
<dbReference type="InterPro" id="IPR001781">
    <property type="entry name" value="Znf_LIM"/>
</dbReference>
<dbReference type="SUPFAM" id="SSF57716">
    <property type="entry name" value="Glucocorticoid receptor-like (DNA-binding domain)"/>
    <property type="match status" value="2"/>
</dbReference>
<dbReference type="PROSITE" id="PS00478">
    <property type="entry name" value="LIM_DOMAIN_1"/>
    <property type="match status" value="1"/>
</dbReference>